<gene>
    <name evidence="1" type="ORF">SIID45300_02643</name>
</gene>
<dbReference type="InterPro" id="IPR025500">
    <property type="entry name" value="DUF4390"/>
</dbReference>
<proteinExistence type="predicted"/>
<reference evidence="1 2" key="1">
    <citation type="submission" date="2024-09" db="EMBL/GenBank/DDBJ databases">
        <title>Draft genome sequence of Candidatus Magnetaquicoccaceae bacterium FCR-1.</title>
        <authorList>
            <person name="Shimoshige H."/>
            <person name="Shimamura S."/>
            <person name="Taoka A."/>
            <person name="Kobayashi H."/>
            <person name="Maekawa T."/>
        </authorList>
    </citation>
    <scope>NUCLEOTIDE SEQUENCE [LARGE SCALE GENOMIC DNA]</scope>
    <source>
        <strain evidence="1 2">FCR-1</strain>
    </source>
</reference>
<name>A0ABQ0CBN9_9PROT</name>
<comment type="caution">
    <text evidence="1">The sequence shown here is derived from an EMBL/GenBank/DDBJ whole genome shotgun (WGS) entry which is preliminary data.</text>
</comment>
<dbReference type="Proteomes" id="UP001628193">
    <property type="component" value="Unassembled WGS sequence"/>
</dbReference>
<evidence type="ECO:0008006" key="3">
    <source>
        <dbReference type="Google" id="ProtNLM"/>
    </source>
</evidence>
<sequence length="211" mass="24651">MRCRACSNPPSPSPCNPFSGPLPPSIRPAILSVLFLTLMIAGCEKPRSDTAAPVIQQSEAFFQGEKLLARVTLAPELLERLGENLQQGEPLLATYRFRLIRKHPWLPNAHVLDKQILRHVRMRLITERYELQENQQRLVHYTTDESEALQFIGNPRFLLLHPRFKSLPDTDYLLQTRVSITHEGMSRLFRFLDRWLTWHQPMDFFHESELR</sequence>
<protein>
    <recommendedName>
        <fullName evidence="3">DUF4390 domain-containing protein</fullName>
    </recommendedName>
</protein>
<evidence type="ECO:0000313" key="2">
    <source>
        <dbReference type="Proteomes" id="UP001628193"/>
    </source>
</evidence>
<organism evidence="1 2">
    <name type="scientific">Candidatus Magnetaquiglobus chichijimensis</name>
    <dbReference type="NCBI Taxonomy" id="3141448"/>
    <lineage>
        <taxon>Bacteria</taxon>
        <taxon>Pseudomonadati</taxon>
        <taxon>Pseudomonadota</taxon>
        <taxon>Magnetococcia</taxon>
        <taxon>Magnetococcales</taxon>
        <taxon>Candidatus Magnetaquicoccaceae</taxon>
        <taxon>Candidatus Magnetaquiglobus</taxon>
    </lineage>
</organism>
<evidence type="ECO:0000313" key="1">
    <source>
        <dbReference type="EMBL" id="GAB0058296.1"/>
    </source>
</evidence>
<dbReference type="EMBL" id="BAAFGK010000004">
    <property type="protein sequence ID" value="GAB0058296.1"/>
    <property type="molecule type" value="Genomic_DNA"/>
</dbReference>
<dbReference type="Pfam" id="PF14334">
    <property type="entry name" value="DUF4390"/>
    <property type="match status" value="1"/>
</dbReference>
<accession>A0ABQ0CBN9</accession>
<keyword evidence="2" id="KW-1185">Reference proteome</keyword>